<comment type="caution">
    <text evidence="1">The sequence shown here is derived from an EMBL/GenBank/DDBJ whole genome shotgun (WGS) entry which is preliminary data.</text>
</comment>
<organism evidence="1 2">
    <name type="scientific">Parablautia muri</name>
    <dbReference type="NCBI Taxonomy" id="2320879"/>
    <lineage>
        <taxon>Bacteria</taxon>
        <taxon>Bacillati</taxon>
        <taxon>Bacillota</taxon>
        <taxon>Clostridia</taxon>
        <taxon>Lachnospirales</taxon>
        <taxon>Lachnospiraceae</taxon>
        <taxon>Parablautia</taxon>
    </lineage>
</organism>
<protein>
    <submittedName>
        <fullName evidence="1">Uncharacterized protein</fullName>
    </submittedName>
</protein>
<reference evidence="1" key="1">
    <citation type="submission" date="2018-09" db="EMBL/GenBank/DDBJ databases">
        <title>Murine metabolic-syndrome-specific gut microbial biobank.</title>
        <authorList>
            <person name="Liu C."/>
        </authorList>
    </citation>
    <scope>NUCLEOTIDE SEQUENCE</scope>
    <source>
        <strain evidence="1">D42-62</strain>
    </source>
</reference>
<gene>
    <name evidence="1" type="ORF">D5281_14835</name>
</gene>
<accession>A0A9X5BHJ2</accession>
<proteinExistence type="predicted"/>
<keyword evidence="2" id="KW-1185">Reference proteome</keyword>
<name>A0A9X5BHJ2_9FIRM</name>
<dbReference type="RefSeq" id="WP_160560893.1">
    <property type="nucleotide sequence ID" value="NZ_QZDT01000025.1"/>
</dbReference>
<evidence type="ECO:0000313" key="1">
    <source>
        <dbReference type="EMBL" id="NBJ93838.1"/>
    </source>
</evidence>
<sequence>MPIRLLCKSKLLRRTQAINDTKIQYLSVANTKIYKVTDIDFCNLTIEASETDLSISDVPGSEVFPVEEFGEFRVRLCNDGRMGAIVDFAEWIKDRGSDKNYGKRI</sequence>
<dbReference type="OrthoDB" id="2062694at2"/>
<dbReference type="Proteomes" id="UP001154420">
    <property type="component" value="Unassembled WGS sequence"/>
</dbReference>
<dbReference type="AlphaFoldDB" id="A0A9X5BHJ2"/>
<dbReference type="EMBL" id="QZDT01000025">
    <property type="protein sequence ID" value="NBJ93838.1"/>
    <property type="molecule type" value="Genomic_DNA"/>
</dbReference>
<evidence type="ECO:0000313" key="2">
    <source>
        <dbReference type="Proteomes" id="UP001154420"/>
    </source>
</evidence>